<feature type="region of interest" description="Disordered" evidence="1">
    <location>
        <begin position="27"/>
        <end position="50"/>
    </location>
</feature>
<dbReference type="Proteomes" id="UP000190037">
    <property type="component" value="Unassembled WGS sequence"/>
</dbReference>
<organism evidence="2 3">
    <name type="scientific">Embleya scabrispora</name>
    <dbReference type="NCBI Taxonomy" id="159449"/>
    <lineage>
        <taxon>Bacteria</taxon>
        <taxon>Bacillati</taxon>
        <taxon>Actinomycetota</taxon>
        <taxon>Actinomycetes</taxon>
        <taxon>Kitasatosporales</taxon>
        <taxon>Streptomycetaceae</taxon>
        <taxon>Embleya</taxon>
    </lineage>
</organism>
<comment type="caution">
    <text evidence="2">The sequence shown here is derived from an EMBL/GenBank/DDBJ whole genome shotgun (WGS) entry which is preliminary data.</text>
</comment>
<dbReference type="AlphaFoldDB" id="A0A1T3P6G2"/>
<reference evidence="2 3" key="1">
    <citation type="submission" date="2017-03" db="EMBL/GenBank/DDBJ databases">
        <title>Draft genome sequence of Streptomyces scabrisporus NF3, endophyte isolated from Amphipterygium adstringens.</title>
        <authorList>
            <person name="Vazquez M."/>
            <person name="Ceapa C.D."/>
            <person name="Rodriguez Luna D."/>
            <person name="Sanchez Esquivel S."/>
        </authorList>
    </citation>
    <scope>NUCLEOTIDE SEQUENCE [LARGE SCALE GENOMIC DNA]</scope>
    <source>
        <strain evidence="2 3">NF3</strain>
    </source>
</reference>
<sequence length="65" mass="7442">MFAVRRSGFRRLSGEAAVGDTIRIAGAAREDRPASHRPTAGSGARERWRNERTRRWDVRDRLMCS</sequence>
<evidence type="ECO:0000256" key="1">
    <source>
        <dbReference type="SAM" id="MobiDB-lite"/>
    </source>
</evidence>
<dbReference type="STRING" id="159449.B4N89_30380"/>
<proteinExistence type="predicted"/>
<gene>
    <name evidence="2" type="ORF">B4N89_30380</name>
</gene>
<accession>A0A1T3P6G2</accession>
<dbReference type="EMBL" id="MWQN01000001">
    <property type="protein sequence ID" value="OPC84654.1"/>
    <property type="molecule type" value="Genomic_DNA"/>
</dbReference>
<name>A0A1T3P6G2_9ACTN</name>
<evidence type="ECO:0000313" key="3">
    <source>
        <dbReference type="Proteomes" id="UP000190037"/>
    </source>
</evidence>
<keyword evidence="3" id="KW-1185">Reference proteome</keyword>
<protein>
    <submittedName>
        <fullName evidence="2">Uncharacterized protein</fullName>
    </submittedName>
</protein>
<evidence type="ECO:0000313" key="2">
    <source>
        <dbReference type="EMBL" id="OPC84654.1"/>
    </source>
</evidence>